<organism evidence="9 10">
    <name type="scientific">Tumidithrix elongata BACA0141</name>
    <dbReference type="NCBI Taxonomy" id="2716417"/>
    <lineage>
        <taxon>Bacteria</taxon>
        <taxon>Bacillati</taxon>
        <taxon>Cyanobacteriota</taxon>
        <taxon>Cyanophyceae</taxon>
        <taxon>Pseudanabaenales</taxon>
        <taxon>Pseudanabaenaceae</taxon>
        <taxon>Tumidithrix</taxon>
        <taxon>Tumidithrix elongata</taxon>
    </lineage>
</organism>
<evidence type="ECO:0000256" key="7">
    <source>
        <dbReference type="HAMAP-Rule" id="MF_01337"/>
    </source>
</evidence>
<dbReference type="PANTHER" id="PTHR12899">
    <property type="entry name" value="39S RIBOSOMAL PROTEIN L18, MITOCHONDRIAL"/>
    <property type="match status" value="1"/>
</dbReference>
<dbReference type="Proteomes" id="UP001333818">
    <property type="component" value="Unassembled WGS sequence"/>
</dbReference>
<feature type="region of interest" description="Disordered" evidence="8">
    <location>
        <begin position="1"/>
        <end position="26"/>
    </location>
</feature>
<evidence type="ECO:0000256" key="5">
    <source>
        <dbReference type="ARBA" id="ARBA00023274"/>
    </source>
</evidence>
<dbReference type="RefSeq" id="WP_330483044.1">
    <property type="nucleotide sequence ID" value="NZ_JAZBJZ010000022.1"/>
</dbReference>
<comment type="caution">
    <text evidence="9">The sequence shown here is derived from an EMBL/GenBank/DDBJ whole genome shotgun (WGS) entry which is preliminary data.</text>
</comment>
<dbReference type="Pfam" id="PF00861">
    <property type="entry name" value="Ribosomal_L18p"/>
    <property type="match status" value="1"/>
</dbReference>
<evidence type="ECO:0000313" key="9">
    <source>
        <dbReference type="EMBL" id="MEE3716616.1"/>
    </source>
</evidence>
<dbReference type="PANTHER" id="PTHR12899:SF3">
    <property type="entry name" value="LARGE RIBOSOMAL SUBUNIT PROTEIN UL18M"/>
    <property type="match status" value="1"/>
</dbReference>
<feature type="compositionally biased region" description="Basic residues" evidence="8">
    <location>
        <begin position="8"/>
        <end position="20"/>
    </location>
</feature>
<keyword evidence="5 7" id="KW-0687">Ribonucleoprotein</keyword>
<evidence type="ECO:0000256" key="1">
    <source>
        <dbReference type="ARBA" id="ARBA00007116"/>
    </source>
</evidence>
<keyword evidence="10" id="KW-1185">Reference proteome</keyword>
<accession>A0AAW9Q1W7</accession>
<keyword evidence="2 7" id="KW-0699">rRNA-binding</keyword>
<keyword evidence="4 7" id="KW-0689">Ribosomal protein</keyword>
<protein>
    <recommendedName>
        <fullName evidence="6 7">Large ribosomal subunit protein uL18</fullName>
    </recommendedName>
</protein>
<comment type="subunit">
    <text evidence="7">Part of the 50S ribosomal subunit; part of the 5S rRNA/L5/L18/L25 subcomplex. Contacts the 5S and 23S rRNAs.</text>
</comment>
<evidence type="ECO:0000256" key="6">
    <source>
        <dbReference type="ARBA" id="ARBA00035197"/>
    </source>
</evidence>
<gene>
    <name evidence="7 9" type="primary">rplR</name>
    <name evidence="7" type="synonym">rpl18</name>
    <name evidence="9" type="ORF">V2H45_07655</name>
</gene>
<evidence type="ECO:0000256" key="4">
    <source>
        <dbReference type="ARBA" id="ARBA00022980"/>
    </source>
</evidence>
<comment type="function">
    <text evidence="7">This is one of the proteins that bind and probably mediate the attachment of the 5S RNA into the large ribosomal subunit, where it forms part of the central protuberance.</text>
</comment>
<dbReference type="SUPFAM" id="SSF53137">
    <property type="entry name" value="Translational machinery components"/>
    <property type="match status" value="1"/>
</dbReference>
<keyword evidence="3 7" id="KW-0694">RNA-binding</keyword>
<dbReference type="InterPro" id="IPR004389">
    <property type="entry name" value="Ribosomal_uL18_bac-type"/>
</dbReference>
<dbReference type="GO" id="GO:0003735">
    <property type="term" value="F:structural constituent of ribosome"/>
    <property type="evidence" value="ECO:0007669"/>
    <property type="project" value="InterPro"/>
</dbReference>
<evidence type="ECO:0000256" key="8">
    <source>
        <dbReference type="SAM" id="MobiDB-lite"/>
    </source>
</evidence>
<reference evidence="9" key="1">
    <citation type="submission" date="2024-01" db="EMBL/GenBank/DDBJ databases">
        <title>Bank of Algae and Cyanobacteria of the Azores (BACA) strain genomes.</title>
        <authorList>
            <person name="Luz R."/>
            <person name="Cordeiro R."/>
            <person name="Fonseca A."/>
            <person name="Goncalves V."/>
        </authorList>
    </citation>
    <scope>NUCLEOTIDE SEQUENCE</scope>
    <source>
        <strain evidence="9">BACA0141</strain>
    </source>
</reference>
<name>A0AAW9Q1W7_9CYAN</name>
<dbReference type="GO" id="GO:0008097">
    <property type="term" value="F:5S rRNA binding"/>
    <property type="evidence" value="ECO:0007669"/>
    <property type="project" value="TreeGrafter"/>
</dbReference>
<dbReference type="InterPro" id="IPR057268">
    <property type="entry name" value="Ribosomal_L18"/>
</dbReference>
<proteinExistence type="inferred from homology"/>
<evidence type="ECO:0000256" key="3">
    <source>
        <dbReference type="ARBA" id="ARBA00022884"/>
    </source>
</evidence>
<dbReference type="EMBL" id="JAZBJZ010000022">
    <property type="protein sequence ID" value="MEE3716616.1"/>
    <property type="molecule type" value="Genomic_DNA"/>
</dbReference>
<dbReference type="HAMAP" id="MF_01337_B">
    <property type="entry name" value="Ribosomal_uL18_B"/>
    <property type="match status" value="1"/>
</dbReference>
<dbReference type="GO" id="GO:0006412">
    <property type="term" value="P:translation"/>
    <property type="evidence" value="ECO:0007669"/>
    <property type="project" value="UniProtKB-UniRule"/>
</dbReference>
<dbReference type="AlphaFoldDB" id="A0AAW9Q1W7"/>
<dbReference type="CDD" id="cd00432">
    <property type="entry name" value="Ribosomal_L18_L5e"/>
    <property type="match status" value="1"/>
</dbReference>
<sequence length="120" mass="13226">MKIDRKQATKSRHQRVRRKLSGTPERPRLSVYRSNQHIVAQVIDDVAQHTLVAASTLDPELKPELKSTANCDASAKVGELIAKRAIAKGITQVVFDRGGNLYHGRVQALAEAAREAGLEF</sequence>
<evidence type="ECO:0000313" key="10">
    <source>
        <dbReference type="Proteomes" id="UP001333818"/>
    </source>
</evidence>
<dbReference type="Gene3D" id="3.30.420.100">
    <property type="match status" value="1"/>
</dbReference>
<dbReference type="FunFam" id="3.30.420.100:FF:000001">
    <property type="entry name" value="50S ribosomal protein L18"/>
    <property type="match status" value="1"/>
</dbReference>
<evidence type="ECO:0000256" key="2">
    <source>
        <dbReference type="ARBA" id="ARBA00022730"/>
    </source>
</evidence>
<dbReference type="NCBIfam" id="TIGR00060">
    <property type="entry name" value="L18_bact"/>
    <property type="match status" value="1"/>
</dbReference>
<comment type="similarity">
    <text evidence="1 7">Belongs to the universal ribosomal protein uL18 family.</text>
</comment>
<dbReference type="GO" id="GO:0022625">
    <property type="term" value="C:cytosolic large ribosomal subunit"/>
    <property type="evidence" value="ECO:0007669"/>
    <property type="project" value="TreeGrafter"/>
</dbReference>
<dbReference type="InterPro" id="IPR005484">
    <property type="entry name" value="Ribosomal_uL18_bac/plant/anim"/>
</dbReference>